<dbReference type="PANTHER" id="PTHR22617:SF41">
    <property type="entry name" value="CHEMOTAXIS SIGNAL TRANSDUCTION SYSTEM ADAPTOR PROTEIN CHEW"/>
    <property type="match status" value="1"/>
</dbReference>
<dbReference type="AlphaFoldDB" id="B8JCG9"/>
<dbReference type="GO" id="GO:0006935">
    <property type="term" value="P:chemotaxis"/>
    <property type="evidence" value="ECO:0007669"/>
    <property type="project" value="InterPro"/>
</dbReference>
<proteinExistence type="predicted"/>
<dbReference type="KEGG" id="acp:A2cp1_2572"/>
<sequence length="185" mass="19786">MDESASTRSQQYLTFTLDGEHYAVEIERVREVLEFTGVNKVPRTPDFLRGMINLRGDIVPVVDLRLKLGLSPTERTIDTCVVITEVTADGEPLVLGALADSVQEVIELDPAAIAPPPRMGARVDTAFIRGMGRREDQFLVILDIERVLAEDGLRALTEPLGAGVPPGAAPDGAGVERVGDAGLAG</sequence>
<dbReference type="InterPro" id="IPR002545">
    <property type="entry name" value="CheW-lke_dom"/>
</dbReference>
<feature type="domain" description="CheW-like" evidence="2">
    <location>
        <begin position="9"/>
        <end position="153"/>
    </location>
</feature>
<dbReference type="RefSeq" id="WP_012633697.1">
    <property type="nucleotide sequence ID" value="NC_011891.1"/>
</dbReference>
<dbReference type="Gene3D" id="2.30.30.40">
    <property type="entry name" value="SH3 Domains"/>
    <property type="match status" value="1"/>
</dbReference>
<dbReference type="InterPro" id="IPR039315">
    <property type="entry name" value="CheW"/>
</dbReference>
<feature type="region of interest" description="Disordered" evidence="1">
    <location>
        <begin position="160"/>
        <end position="185"/>
    </location>
</feature>
<dbReference type="SMART" id="SM00260">
    <property type="entry name" value="CheW"/>
    <property type="match status" value="1"/>
</dbReference>
<feature type="compositionally biased region" description="Low complexity" evidence="1">
    <location>
        <begin position="160"/>
        <end position="173"/>
    </location>
</feature>
<evidence type="ECO:0000259" key="2">
    <source>
        <dbReference type="PROSITE" id="PS50851"/>
    </source>
</evidence>
<evidence type="ECO:0000256" key="1">
    <source>
        <dbReference type="SAM" id="MobiDB-lite"/>
    </source>
</evidence>
<dbReference type="SUPFAM" id="SSF50341">
    <property type="entry name" value="CheW-like"/>
    <property type="match status" value="1"/>
</dbReference>
<evidence type="ECO:0000313" key="3">
    <source>
        <dbReference type="EMBL" id="ACL65909.1"/>
    </source>
</evidence>
<dbReference type="Proteomes" id="UP000007089">
    <property type="component" value="Chromosome"/>
</dbReference>
<keyword evidence="4" id="KW-1185">Reference proteome</keyword>
<dbReference type="PROSITE" id="PS50851">
    <property type="entry name" value="CHEW"/>
    <property type="match status" value="1"/>
</dbReference>
<dbReference type="CDD" id="cd00732">
    <property type="entry name" value="CheW"/>
    <property type="match status" value="1"/>
</dbReference>
<dbReference type="Gene3D" id="2.40.50.180">
    <property type="entry name" value="CheA-289, Domain 4"/>
    <property type="match status" value="1"/>
</dbReference>
<dbReference type="EMBL" id="CP001359">
    <property type="protein sequence ID" value="ACL65909.1"/>
    <property type="molecule type" value="Genomic_DNA"/>
</dbReference>
<name>B8JCG9_ANAD2</name>
<accession>B8JCG9</accession>
<reference evidence="3" key="1">
    <citation type="submission" date="2009-01" db="EMBL/GenBank/DDBJ databases">
        <title>Complete sequence of Anaeromyxobacter dehalogenans 2CP-1.</title>
        <authorList>
            <consortium name="US DOE Joint Genome Institute"/>
            <person name="Lucas S."/>
            <person name="Copeland A."/>
            <person name="Lapidus A."/>
            <person name="Glavina del Rio T."/>
            <person name="Dalin E."/>
            <person name="Tice H."/>
            <person name="Bruce D."/>
            <person name="Goodwin L."/>
            <person name="Pitluck S."/>
            <person name="Saunders E."/>
            <person name="Brettin T."/>
            <person name="Detter J.C."/>
            <person name="Han C."/>
            <person name="Larimer F."/>
            <person name="Land M."/>
            <person name="Hauser L."/>
            <person name="Kyrpides N."/>
            <person name="Ovchinnikova G."/>
            <person name="Beliaev A.S."/>
            <person name="Richardson P."/>
        </authorList>
    </citation>
    <scope>NUCLEOTIDE SEQUENCE</scope>
    <source>
        <strain evidence="3">2CP-1</strain>
    </source>
</reference>
<dbReference type="InterPro" id="IPR036061">
    <property type="entry name" value="CheW-like_dom_sf"/>
</dbReference>
<dbReference type="PANTHER" id="PTHR22617">
    <property type="entry name" value="CHEMOTAXIS SENSOR HISTIDINE KINASE-RELATED"/>
    <property type="match status" value="1"/>
</dbReference>
<protein>
    <submittedName>
        <fullName evidence="3">CheW protein</fullName>
    </submittedName>
</protein>
<dbReference type="GO" id="GO:0007165">
    <property type="term" value="P:signal transduction"/>
    <property type="evidence" value="ECO:0007669"/>
    <property type="project" value="InterPro"/>
</dbReference>
<gene>
    <name evidence="3" type="ordered locus">A2cp1_2572</name>
</gene>
<dbReference type="GO" id="GO:0005829">
    <property type="term" value="C:cytosol"/>
    <property type="evidence" value="ECO:0007669"/>
    <property type="project" value="TreeGrafter"/>
</dbReference>
<organism evidence="3 4">
    <name type="scientific">Anaeromyxobacter dehalogenans (strain ATCC BAA-258 / DSM 21875 / 2CP-1)</name>
    <dbReference type="NCBI Taxonomy" id="455488"/>
    <lineage>
        <taxon>Bacteria</taxon>
        <taxon>Pseudomonadati</taxon>
        <taxon>Myxococcota</taxon>
        <taxon>Myxococcia</taxon>
        <taxon>Myxococcales</taxon>
        <taxon>Cystobacterineae</taxon>
        <taxon>Anaeromyxobacteraceae</taxon>
        <taxon>Anaeromyxobacter</taxon>
    </lineage>
</organism>
<dbReference type="Pfam" id="PF01584">
    <property type="entry name" value="CheW"/>
    <property type="match status" value="1"/>
</dbReference>
<dbReference type="HOGENOM" id="CLU_048995_1_1_7"/>
<evidence type="ECO:0000313" key="4">
    <source>
        <dbReference type="Proteomes" id="UP000007089"/>
    </source>
</evidence>